<dbReference type="RefSeq" id="WP_261959986.1">
    <property type="nucleotide sequence ID" value="NZ_BAAAXA010000001.1"/>
</dbReference>
<gene>
    <name evidence="1" type="ORF">GCM10017581_098170</name>
</gene>
<sequence>MSSPDIDLAALPAVRWPAPADVNLTLDIPPGGVVLGTDRSGRPVAVAALQPRPVRIGLLGHPAWATALAYRLLGVGCQVAVLTAGSQYWEALRSRVTGPALTWLDAPGSWPAVPGTPPTTSPGPQVLIVDYPSAPPLWVGDLPWCTVMHVTSDAPEGNDFWANVDAMLITAQGYAGVITRRWPHPDAAQADDLRPGEIALADRHGIVPIVFPPTP</sequence>
<reference evidence="1" key="2">
    <citation type="submission" date="2023-01" db="EMBL/GenBank/DDBJ databases">
        <authorList>
            <person name="Sun Q."/>
            <person name="Evtushenko L."/>
        </authorList>
    </citation>
    <scope>NUCLEOTIDE SEQUENCE</scope>
    <source>
        <strain evidence="1">VKM Ac-1321</strain>
    </source>
</reference>
<dbReference type="EMBL" id="BSFP01000124">
    <property type="protein sequence ID" value="GLL08057.1"/>
    <property type="molecule type" value="Genomic_DNA"/>
</dbReference>
<name>A0A9W6KU10_9ACTN</name>
<dbReference type="Proteomes" id="UP001143480">
    <property type="component" value="Unassembled WGS sequence"/>
</dbReference>
<evidence type="ECO:0000313" key="1">
    <source>
        <dbReference type="EMBL" id="GLL08057.1"/>
    </source>
</evidence>
<accession>A0A9W6KU10</accession>
<evidence type="ECO:0000313" key="2">
    <source>
        <dbReference type="Proteomes" id="UP001143480"/>
    </source>
</evidence>
<keyword evidence="2" id="KW-1185">Reference proteome</keyword>
<proteinExistence type="predicted"/>
<reference evidence="1" key="1">
    <citation type="journal article" date="2014" name="Int. J. Syst. Evol. Microbiol.">
        <title>Complete genome sequence of Corynebacterium casei LMG S-19264T (=DSM 44701T), isolated from a smear-ripened cheese.</title>
        <authorList>
            <consortium name="US DOE Joint Genome Institute (JGI-PGF)"/>
            <person name="Walter F."/>
            <person name="Albersmeier A."/>
            <person name="Kalinowski J."/>
            <person name="Ruckert C."/>
        </authorList>
    </citation>
    <scope>NUCLEOTIDE SEQUENCE</scope>
    <source>
        <strain evidence="1">VKM Ac-1321</strain>
    </source>
</reference>
<protein>
    <submittedName>
        <fullName evidence="1">Uncharacterized protein</fullName>
    </submittedName>
</protein>
<organism evidence="1 2">
    <name type="scientific">Dactylosporangium matsuzakiense</name>
    <dbReference type="NCBI Taxonomy" id="53360"/>
    <lineage>
        <taxon>Bacteria</taxon>
        <taxon>Bacillati</taxon>
        <taxon>Actinomycetota</taxon>
        <taxon>Actinomycetes</taxon>
        <taxon>Micromonosporales</taxon>
        <taxon>Micromonosporaceae</taxon>
        <taxon>Dactylosporangium</taxon>
    </lineage>
</organism>
<dbReference type="AlphaFoldDB" id="A0A9W6KU10"/>
<comment type="caution">
    <text evidence="1">The sequence shown here is derived from an EMBL/GenBank/DDBJ whole genome shotgun (WGS) entry which is preliminary data.</text>
</comment>